<sequence>MMVLFIYTGSRDDRDHASPCHACTTCGCQSCGDIAFTLDLESVPVCRLVLGIFF</sequence>
<accession>A0A0A9AVD2</accession>
<reference evidence="1" key="1">
    <citation type="submission" date="2014-09" db="EMBL/GenBank/DDBJ databases">
        <authorList>
            <person name="Magalhaes I.L.F."/>
            <person name="Oliveira U."/>
            <person name="Santos F.R."/>
            <person name="Vidigal T.H.D.A."/>
            <person name="Brescovit A.D."/>
            <person name="Santos A.J."/>
        </authorList>
    </citation>
    <scope>NUCLEOTIDE SEQUENCE</scope>
    <source>
        <tissue evidence="1">Shoot tissue taken approximately 20 cm above the soil surface</tissue>
    </source>
</reference>
<dbReference type="EMBL" id="GBRH01244057">
    <property type="protein sequence ID" value="JAD53838.1"/>
    <property type="molecule type" value="Transcribed_RNA"/>
</dbReference>
<reference evidence="1" key="2">
    <citation type="journal article" date="2015" name="Data Brief">
        <title>Shoot transcriptome of the giant reed, Arundo donax.</title>
        <authorList>
            <person name="Barrero R.A."/>
            <person name="Guerrero F.D."/>
            <person name="Moolhuijzen P."/>
            <person name="Goolsby J.A."/>
            <person name="Tidwell J."/>
            <person name="Bellgard S.E."/>
            <person name="Bellgard M.I."/>
        </authorList>
    </citation>
    <scope>NUCLEOTIDE SEQUENCE</scope>
    <source>
        <tissue evidence="1">Shoot tissue taken approximately 20 cm above the soil surface</tissue>
    </source>
</reference>
<proteinExistence type="predicted"/>
<organism evidence="1">
    <name type="scientific">Arundo donax</name>
    <name type="common">Giant reed</name>
    <name type="synonym">Donax arundinaceus</name>
    <dbReference type="NCBI Taxonomy" id="35708"/>
    <lineage>
        <taxon>Eukaryota</taxon>
        <taxon>Viridiplantae</taxon>
        <taxon>Streptophyta</taxon>
        <taxon>Embryophyta</taxon>
        <taxon>Tracheophyta</taxon>
        <taxon>Spermatophyta</taxon>
        <taxon>Magnoliopsida</taxon>
        <taxon>Liliopsida</taxon>
        <taxon>Poales</taxon>
        <taxon>Poaceae</taxon>
        <taxon>PACMAD clade</taxon>
        <taxon>Arundinoideae</taxon>
        <taxon>Arundineae</taxon>
        <taxon>Arundo</taxon>
    </lineage>
</organism>
<name>A0A0A9AVD2_ARUDO</name>
<dbReference type="AlphaFoldDB" id="A0A0A9AVD2"/>
<evidence type="ECO:0000313" key="1">
    <source>
        <dbReference type="EMBL" id="JAD53838.1"/>
    </source>
</evidence>
<protein>
    <submittedName>
        <fullName evidence="1">Uncharacterized protein</fullName>
    </submittedName>
</protein>